<sequence>MGEWIWDGGRPSLDLVNTLRDRWRDGRELLVDADALVEWLRAAGLLAEGVAAPEHVALARKLREAIDRAVQARVQGRVIDDADVARINDAARSSHHAAAQLRVQPDGSVVAWQPPPPDPVRAALAAVAADAIDLLATEPFPRVAVCAWHRCGVRFLDTSPARNRQWCSMSRCGNRAKARQYYARRKASS</sequence>
<proteinExistence type="predicted"/>
<dbReference type="InterPro" id="IPR023286">
    <property type="entry name" value="ABATE_dom_sf"/>
</dbReference>
<comment type="caution">
    <text evidence="2">The sequence shown here is derived from an EMBL/GenBank/DDBJ whole genome shotgun (WGS) entry which is preliminary data.</text>
</comment>
<dbReference type="EMBL" id="BAAAHC010000006">
    <property type="protein sequence ID" value="GAA0514637.1"/>
    <property type="molecule type" value="Genomic_DNA"/>
</dbReference>
<organism evidence="2 3">
    <name type="scientific">Saccharopolyspora thermophila</name>
    <dbReference type="NCBI Taxonomy" id="89367"/>
    <lineage>
        <taxon>Bacteria</taxon>
        <taxon>Bacillati</taxon>
        <taxon>Actinomycetota</taxon>
        <taxon>Actinomycetes</taxon>
        <taxon>Pseudonocardiales</taxon>
        <taxon>Pseudonocardiaceae</taxon>
        <taxon>Saccharopolyspora</taxon>
    </lineage>
</organism>
<reference evidence="2 3" key="1">
    <citation type="journal article" date="2019" name="Int. J. Syst. Evol. Microbiol.">
        <title>The Global Catalogue of Microorganisms (GCM) 10K type strain sequencing project: providing services to taxonomists for standard genome sequencing and annotation.</title>
        <authorList>
            <consortium name="The Broad Institute Genomics Platform"/>
            <consortium name="The Broad Institute Genome Sequencing Center for Infectious Disease"/>
            <person name="Wu L."/>
            <person name="Ma J."/>
        </authorList>
    </citation>
    <scope>NUCLEOTIDE SEQUENCE [LARGE SCALE GENOMIC DNA]</scope>
    <source>
        <strain evidence="2 3">JCM 10664</strain>
    </source>
</reference>
<dbReference type="InterPro" id="IPR021005">
    <property type="entry name" value="Znf_CGNR"/>
</dbReference>
<evidence type="ECO:0000259" key="1">
    <source>
        <dbReference type="Pfam" id="PF11706"/>
    </source>
</evidence>
<name>A0ABN1C9L9_9PSEU</name>
<gene>
    <name evidence="2" type="ORF">GCM10009545_15980</name>
</gene>
<feature type="domain" description="Zinc finger CGNR" evidence="1">
    <location>
        <begin position="142"/>
        <end position="185"/>
    </location>
</feature>
<dbReference type="RefSeq" id="WP_346072631.1">
    <property type="nucleotide sequence ID" value="NZ_BAAAHC010000006.1"/>
</dbReference>
<keyword evidence="3" id="KW-1185">Reference proteome</keyword>
<dbReference type="InterPro" id="IPR010852">
    <property type="entry name" value="ABATE"/>
</dbReference>
<dbReference type="Pfam" id="PF11706">
    <property type="entry name" value="zf-CGNR"/>
    <property type="match status" value="1"/>
</dbReference>
<dbReference type="PANTHER" id="PTHR35525">
    <property type="entry name" value="BLL6575 PROTEIN"/>
    <property type="match status" value="1"/>
</dbReference>
<dbReference type="Pfam" id="PF07336">
    <property type="entry name" value="ABATE"/>
    <property type="match status" value="1"/>
</dbReference>
<evidence type="ECO:0000313" key="2">
    <source>
        <dbReference type="EMBL" id="GAA0514637.1"/>
    </source>
</evidence>
<dbReference type="Gene3D" id="1.10.3300.10">
    <property type="entry name" value="Jann2411-like domain"/>
    <property type="match status" value="1"/>
</dbReference>
<dbReference type="PANTHER" id="PTHR35525:SF3">
    <property type="entry name" value="BLL6575 PROTEIN"/>
    <property type="match status" value="1"/>
</dbReference>
<protein>
    <submittedName>
        <fullName evidence="2">CGNR zinc finger domain-containing protein</fullName>
    </submittedName>
</protein>
<dbReference type="Proteomes" id="UP001500220">
    <property type="component" value="Unassembled WGS sequence"/>
</dbReference>
<dbReference type="SUPFAM" id="SSF160904">
    <property type="entry name" value="Jann2411-like"/>
    <property type="match status" value="1"/>
</dbReference>
<evidence type="ECO:0000313" key="3">
    <source>
        <dbReference type="Proteomes" id="UP001500220"/>
    </source>
</evidence>
<accession>A0ABN1C9L9</accession>